<proteinExistence type="predicted"/>
<feature type="transmembrane region" description="Helical" evidence="1">
    <location>
        <begin position="15"/>
        <end position="34"/>
    </location>
</feature>
<organism evidence="2 3">
    <name type="scientific">Hibiscus syriacus</name>
    <name type="common">Rose of Sharon</name>
    <dbReference type="NCBI Taxonomy" id="106335"/>
    <lineage>
        <taxon>Eukaryota</taxon>
        <taxon>Viridiplantae</taxon>
        <taxon>Streptophyta</taxon>
        <taxon>Embryophyta</taxon>
        <taxon>Tracheophyta</taxon>
        <taxon>Spermatophyta</taxon>
        <taxon>Magnoliopsida</taxon>
        <taxon>eudicotyledons</taxon>
        <taxon>Gunneridae</taxon>
        <taxon>Pentapetalae</taxon>
        <taxon>rosids</taxon>
        <taxon>malvids</taxon>
        <taxon>Malvales</taxon>
        <taxon>Malvaceae</taxon>
        <taxon>Malvoideae</taxon>
        <taxon>Hibiscus</taxon>
    </lineage>
</organism>
<evidence type="ECO:0000313" key="3">
    <source>
        <dbReference type="Proteomes" id="UP000436088"/>
    </source>
</evidence>
<reference evidence="2" key="1">
    <citation type="submission" date="2019-09" db="EMBL/GenBank/DDBJ databases">
        <title>Draft genome information of white flower Hibiscus syriacus.</title>
        <authorList>
            <person name="Kim Y.-M."/>
        </authorList>
    </citation>
    <scope>NUCLEOTIDE SEQUENCE [LARGE SCALE GENOMIC DNA]</scope>
    <source>
        <strain evidence="2">YM2019G1</strain>
    </source>
</reference>
<dbReference type="AlphaFoldDB" id="A0A6A2XM69"/>
<evidence type="ECO:0000313" key="2">
    <source>
        <dbReference type="EMBL" id="KAE8676592.1"/>
    </source>
</evidence>
<keyword evidence="1" id="KW-0812">Transmembrane</keyword>
<evidence type="ECO:0000256" key="1">
    <source>
        <dbReference type="SAM" id="Phobius"/>
    </source>
</evidence>
<comment type="caution">
    <text evidence="2">The sequence shown here is derived from an EMBL/GenBank/DDBJ whole genome shotgun (WGS) entry which is preliminary data.</text>
</comment>
<sequence length="73" mass="7742">MFSASGDGQGSKGKFLSSFFVFYFGSLLVVGSPFPGDSPLRATCAAMARPSGSFGWRRGIVVAEVDERRPHGP</sequence>
<protein>
    <submittedName>
        <fullName evidence="2">Uncharacterized protein</fullName>
    </submittedName>
</protein>
<keyword evidence="3" id="KW-1185">Reference proteome</keyword>
<keyword evidence="1" id="KW-1133">Transmembrane helix</keyword>
<dbReference type="Proteomes" id="UP000436088">
    <property type="component" value="Unassembled WGS sequence"/>
</dbReference>
<gene>
    <name evidence="2" type="ORF">F3Y22_tig00111584pilonHSYRG00258</name>
</gene>
<name>A0A6A2XM69_HIBSY</name>
<accession>A0A6A2XM69</accession>
<keyword evidence="1" id="KW-0472">Membrane</keyword>
<dbReference type="EMBL" id="VEPZ02001376">
    <property type="protein sequence ID" value="KAE8676592.1"/>
    <property type="molecule type" value="Genomic_DNA"/>
</dbReference>